<dbReference type="Pfam" id="PF22672">
    <property type="entry name" value="DBL_C"/>
    <property type="match status" value="2"/>
</dbReference>
<feature type="domain" description="Duffy-binding-like" evidence="2">
    <location>
        <begin position="555"/>
        <end position="694"/>
    </location>
</feature>
<evidence type="ECO:0000313" key="8">
    <source>
        <dbReference type="EMBL" id="KNG73903.1"/>
    </source>
</evidence>
<name>A0A0L1I3Z0_PLAFA</name>
<dbReference type="Gene3D" id="1.10.1900.40">
    <property type="entry name" value="Acidic terminal segments, variant surface antigen of PfEMP1"/>
    <property type="match status" value="2"/>
</dbReference>
<dbReference type="Gene3D" id="1.20.58.1930">
    <property type="match status" value="1"/>
</dbReference>
<dbReference type="InterPro" id="IPR054595">
    <property type="entry name" value="DBL_C"/>
</dbReference>
<feature type="compositionally biased region" description="Basic and acidic residues" evidence="1">
    <location>
        <begin position="835"/>
        <end position="850"/>
    </location>
</feature>
<feature type="compositionally biased region" description="Basic and acidic residues" evidence="1">
    <location>
        <begin position="688"/>
        <end position="697"/>
    </location>
</feature>
<feature type="domain" description="Duffy-binding-like" evidence="7">
    <location>
        <begin position="1147"/>
        <end position="1294"/>
    </location>
</feature>
<reference evidence="9" key="2">
    <citation type="submission" date="2015-07" db="EMBL/GenBank/DDBJ databases">
        <title>The genome sequence of Plasmodium falciparum IGH-CR14.</title>
        <authorList>
            <consortium name="The Broad Institute Genome Sequencing Platform"/>
            <person name="Volkman S.K."/>
            <person name="Neafsey D.E."/>
            <person name="Dash A.P."/>
            <person name="Chitnis C.E."/>
            <person name="Hartl D.L."/>
            <person name="Young S.K."/>
            <person name="Kodira C.D."/>
            <person name="Zeng Q."/>
            <person name="Koehrsen M."/>
            <person name="Godfrey P."/>
            <person name="Alvarado L."/>
            <person name="Berlin A."/>
            <person name="Borenstein D."/>
            <person name="Chen Z."/>
            <person name="Engels R."/>
            <person name="Freedman E."/>
            <person name="Gellesch M."/>
            <person name="Goldberg J."/>
            <person name="Griggs A."/>
            <person name="Gujja S."/>
            <person name="Heiman D."/>
            <person name="Hepburn T."/>
            <person name="Howarth C."/>
            <person name="Jen D."/>
            <person name="Larson L."/>
            <person name="Lewis B."/>
            <person name="Mehta T."/>
            <person name="Park D."/>
            <person name="Pearson M."/>
            <person name="Roberts A."/>
            <person name="Saif S."/>
            <person name="Shea T."/>
            <person name="Shenoy N."/>
            <person name="Sisk P."/>
            <person name="Stolte C."/>
            <person name="Sykes S."/>
            <person name="Walk T."/>
            <person name="White J."/>
            <person name="Yandava C."/>
            <person name="Wirth D.F."/>
            <person name="Nusbaum C."/>
            <person name="Birren B."/>
        </authorList>
    </citation>
    <scope>NUCLEOTIDE SEQUENCE [LARGE SCALE GENOMIC DNA]</scope>
    <source>
        <strain evidence="9">IGH-CR14</strain>
    </source>
</reference>
<dbReference type="Pfam" id="PF03011">
    <property type="entry name" value="PFEMP"/>
    <property type="match status" value="2"/>
</dbReference>
<dbReference type="FunFam" id="1.10.1900.40:FF:000001">
    <property type="entry name" value="Erythrocyte membrane protein 1"/>
    <property type="match status" value="1"/>
</dbReference>
<dbReference type="FunFam" id="1.20.58.830:FF:000001">
    <property type="entry name" value="Erythrocyte membrane protein 1, PfEMP1"/>
    <property type="match status" value="1"/>
</dbReference>
<dbReference type="InterPro" id="IPR004258">
    <property type="entry name" value="DBL"/>
</dbReference>
<feature type="region of interest" description="Disordered" evidence="1">
    <location>
        <begin position="688"/>
        <end position="794"/>
    </location>
</feature>
<feature type="domain" description="Duffy-binding-like" evidence="2">
    <location>
        <begin position="1402"/>
        <end position="1534"/>
    </location>
</feature>
<proteinExistence type="predicted"/>
<feature type="compositionally biased region" description="Polar residues" evidence="1">
    <location>
        <begin position="915"/>
        <end position="935"/>
    </location>
</feature>
<dbReference type="InterPro" id="IPR044932">
    <property type="entry name" value="PfEMP1_ATS_sf"/>
</dbReference>
<feature type="domain" description="Duffy-antigen binding" evidence="3">
    <location>
        <begin position="876"/>
        <end position="1109"/>
    </location>
</feature>
<evidence type="ECO:0000259" key="4">
    <source>
        <dbReference type="Pfam" id="PF15445"/>
    </source>
</evidence>
<dbReference type="Pfam" id="PF15447">
    <property type="entry name" value="NTS"/>
    <property type="match status" value="1"/>
</dbReference>
<feature type="region of interest" description="Disordered" evidence="1">
    <location>
        <begin position="896"/>
        <end position="935"/>
    </location>
</feature>
<dbReference type="GO" id="GO:0016020">
    <property type="term" value="C:membrane"/>
    <property type="evidence" value="ECO:0007669"/>
    <property type="project" value="InterPro"/>
</dbReference>
<feature type="region of interest" description="Disordered" evidence="1">
    <location>
        <begin position="820"/>
        <end position="879"/>
    </location>
</feature>
<dbReference type="InterPro" id="IPR029211">
    <property type="entry name" value="PfEMP1_ATS"/>
</dbReference>
<feature type="compositionally biased region" description="Basic and acidic residues" evidence="1">
    <location>
        <begin position="1582"/>
        <end position="1598"/>
    </location>
</feature>
<dbReference type="InterPro" id="IPR041480">
    <property type="entry name" value="CIDR1_gamma"/>
</dbReference>
<feature type="region of interest" description="Disordered" evidence="1">
    <location>
        <begin position="1038"/>
        <end position="1059"/>
    </location>
</feature>
<dbReference type="Pfam" id="PF18562">
    <property type="entry name" value="CIDR1_gamma"/>
    <property type="match status" value="1"/>
</dbReference>
<dbReference type="Gene3D" id="1.20.1310.20">
    <property type="entry name" value="Duffy-antigen binding domain"/>
    <property type="match status" value="2"/>
</dbReference>
<evidence type="ECO:0000259" key="7">
    <source>
        <dbReference type="Pfam" id="PF22672"/>
    </source>
</evidence>
<feature type="compositionally biased region" description="Polar residues" evidence="1">
    <location>
        <begin position="1616"/>
        <end position="1625"/>
    </location>
</feature>
<dbReference type="FunFam" id="1.10.1900.40:FF:000005">
    <property type="entry name" value="Erythrocyte membrane protein 1, PfEMP1"/>
    <property type="match status" value="1"/>
</dbReference>
<dbReference type="FunFam" id="1.20.1310.20:FF:000001">
    <property type="entry name" value="Erythrocyte membrane protein 1, PfEMP1"/>
    <property type="match status" value="1"/>
</dbReference>
<dbReference type="FunFam" id="1.20.58.1930:FF:000001">
    <property type="entry name" value="Erythrocyte membrane protein 1, PfEMP1"/>
    <property type="match status" value="1"/>
</dbReference>
<dbReference type="Pfam" id="PF15445">
    <property type="entry name" value="ATS"/>
    <property type="match status" value="1"/>
</dbReference>
<reference evidence="9" key="1">
    <citation type="submission" date="2015-07" db="EMBL/GenBank/DDBJ databases">
        <title>Annotation of Plasmodium falciparum IGH-CR14.</title>
        <authorList>
            <consortium name="The Broad Institute Genome Sequencing Platform"/>
            <person name="Volkman S.K."/>
            <person name="Neafsey D.E."/>
            <person name="Dash A.P."/>
            <person name="Chitnis C.E."/>
            <person name="Hartl D.L."/>
            <person name="Young S.K."/>
            <person name="Zeng Q."/>
            <person name="Koehrsen M."/>
            <person name="Alvarado L."/>
            <person name="Berlin A."/>
            <person name="Borenstein D."/>
            <person name="Chapman S.B."/>
            <person name="Chen Z."/>
            <person name="Engels R."/>
            <person name="Freedman E."/>
            <person name="Gellesch M."/>
            <person name="Goldberg J."/>
            <person name="Griggs A."/>
            <person name="Gujja S."/>
            <person name="Heilman E.R."/>
            <person name="Heiman D.I."/>
            <person name="Howarth C."/>
            <person name="Jen D."/>
            <person name="Larson L."/>
            <person name="Mehta T."/>
            <person name="Neiman D."/>
            <person name="Park D."/>
            <person name="Pearson M."/>
            <person name="Roberts A."/>
            <person name="Saif S."/>
            <person name="Shea T."/>
            <person name="Shenoy N."/>
            <person name="Sisk P."/>
            <person name="Stolte C."/>
            <person name="Sykes S."/>
            <person name="Walk T."/>
            <person name="White J."/>
            <person name="Yandava C."/>
            <person name="Haas B."/>
            <person name="Henn M.R."/>
            <person name="Nusbaum C."/>
            <person name="Birren B."/>
        </authorList>
    </citation>
    <scope>NUCLEOTIDE SEQUENCE [LARGE SCALE GENOMIC DNA]</scope>
    <source>
        <strain evidence="9">IGH-CR14</strain>
    </source>
</reference>
<evidence type="ECO:0000313" key="9">
    <source>
        <dbReference type="Proteomes" id="UP000054562"/>
    </source>
</evidence>
<evidence type="ECO:0000256" key="1">
    <source>
        <dbReference type="SAM" id="MobiDB-lite"/>
    </source>
</evidence>
<feature type="compositionally biased region" description="Low complexity" evidence="1">
    <location>
        <begin position="902"/>
        <end position="914"/>
    </location>
</feature>
<dbReference type="Gene3D" id="1.20.58.830">
    <property type="match status" value="3"/>
</dbReference>
<feature type="domain" description="Plasmodium falciparum erythrocyte membrane protein 1 acidic terminal segment" evidence="4">
    <location>
        <begin position="1660"/>
        <end position="2102"/>
    </location>
</feature>
<feature type="compositionally biased region" description="Basic and acidic residues" evidence="1">
    <location>
        <begin position="773"/>
        <end position="786"/>
    </location>
</feature>
<protein>
    <submittedName>
        <fullName evidence="8">Erythrocyte membrane protein 1</fullName>
    </submittedName>
</protein>
<dbReference type="Proteomes" id="UP000054562">
    <property type="component" value="Unassembled WGS sequence"/>
</dbReference>
<feature type="region of interest" description="Disordered" evidence="1">
    <location>
        <begin position="1778"/>
        <end position="1816"/>
    </location>
</feature>
<dbReference type="EMBL" id="GG664960">
    <property type="protein sequence ID" value="KNG73903.1"/>
    <property type="molecule type" value="Genomic_DNA"/>
</dbReference>
<evidence type="ECO:0000259" key="2">
    <source>
        <dbReference type="Pfam" id="PF03011"/>
    </source>
</evidence>
<dbReference type="Pfam" id="PF05424">
    <property type="entry name" value="Duffy_binding"/>
    <property type="match status" value="2"/>
</dbReference>
<sequence length="2102" mass="237908">MGPGSTGTKGETAKHVLDSIGEKVYDKAKNAANVFRDDLKGNLQEATNRSGELVSTADTCRLVNDYYNKCLNGKRYPCDKRSPVRFSDEYGGQCTHNRIKDNETHDNACGACAPYRRLHLCDYNLEKMNSTKIKDKNVLLAEVCMAAKYEGNSINTHYTPYQATYGDSASQLCTVLARSFADIGDIIRGKDLYLGDDKKDKEQKKKLEENLKKIFGNIYEELKNGKTNGAEARYGSDAPYYYKLREDWWNANRKEIWKAITCHARDNAQYFRGTCNGEKRTEGYCRCDDNPNVDPPTYFDYVPQYLRWFEEWAEDFCTKRKHKLQNAIKNCRDYAQNLYCSGNGYDCKETIRAQNKLVEGDNCHKCSVSCKPFVKWIDNQKLEFEKQEKKYTKEMEKADGTKGTTIRIGDKTINNWYVKEFYEKLKESEYGKVDDFLKLLSKEKICQDSPTVGNQKADAANFTKDETNETFCRTKYCKPCPLCGLSNKSPPWQAIDESTCTNGEIRNFDENNSTPINLLVKDVTGTSIVDKLGGLCNDSSKPTIQTWKCHYEGAEMFEDSIKWRKEHDKCINNNNTCKKECRTPCKCFAKWVERMKVEWEQIEKHYVKEEFSGKYGIQWTPYGTLEWNLQNIYFPSIEKAYPGVKFVEEIKEKKIIDENIKDLSSVTKNNNSITKLLEYEEQDAKKCTGTHNDEKCNQQKKPKAPTTDPGGLARAATGPQSPSGTPADGGAGPSDDEEDEDVPEDENEEASEEAESTGDTEQVEEETPPEDTEAVKDREVQVEGPKETQLPDACNIVKDLFEKPKNTFKEACEQKYAKNNSRLGWRCIPTSGDKTGTDEARAGRSRREASGDTDSAVPTTGNDGAPGKSGSNQGSICVPPRRRRLYIGKIKDWAGITVNGDSSESSVSGSGTESQAGEASQVQDAASTSTTESSQLRDAFIKSAAVETFFLWDRYKKEKKPQGVGARAQPPQQPVASSDDPQSKLEKGEIPEDFLRLMFYTLGDYRDICVGKTPDGIDTVSASGDKNIDKIEQKIKSVIENSGSTPRTPGPPNSGQPITRESWWSKYAEPIWNGMICALTYKENGTTGDKTNITQDGTLKEKLLENGKPKNTQYQYQTAKLKEEASGEKTTLTDFISRPPYFRYLEEWGQNFCKERKKRLDQIYKDCKVENGDVGRCSGYGEECKIEDISKEGLFADLKCPSCATPCNSYRKWIERKGKEFEKQKNAYGEQKEKCKKESKSAEGDKDDKEFCTKLEKKVTTAAAFLQNLGPCKVQNGEGKTIFDENDDTFKHTQYCDPCSEFKFKCENGKCKSSLNGKCQGKITVDTFDTMGEEPQEVVMRVSDNSGNEFTGDLQDCNGKGIFKSIKENKWKCRNFCGYVVCKSENGNGRENQNKIILINALLKRWLEYFFEDYNRIQKKVKAYMNSSDGCKCIKGCIEKWVQEKTKEWQKINDTYLEQYKNDDGGNTLTNFLEQFEQRTEFKNAIKPCPNLDKFEKSCGLNSDKPSQNGHQDAIDCMIKKLETKAQKCQEHQNSGEPDTPCQKSPAPVGDDDEPLEEENPVTQPNICPAQQPEDQTEETCEEPKQEKEKEESEKGKDTSTSGGEGSATPELPVPTTENSETNNQTPKDTKPLTPPAAPPPHPTLAPADEPFDSTILQTTIPFGVALALGSIAFLFLKKKTKSSVGNLFQILQIPKSDYDIPTKLSPNRYIPYTSGKYRGKRYIYLEGDSGTDSGYTDHYSDITSSSESEYEEMDINDIYVPGSPKYKTLIEVVLEPSGNNTTASGNNTTASGKNTPSDTQNDIQNDGIPSSKITDNEWNTLKDDFISQYIQSEQPNDVPNDYKSENVTLNTQPNTLYFDKPQEKPFIMSIHDRNLYSGEEYNYNVNMSTNSMDDIPISGKNDVYSGIDLINDSLNNNNVDIYDELLKRKENELFGTNHVKQTSIHSVAKLTNSDPIHNQLELFHKWLDRHRDMCEKWNNKEEVLNKLKEEWENETHSGNTHPSDSNKTLNTDVSIQIHMDNPKPINQFTNMDTILEDLDKPFNEPYYYDMYDDDIYYDVNDHDTSTVDSNAMDIPSKVQIEMDVNTKLVKEKYPIADVWDI</sequence>
<feature type="compositionally biased region" description="Acidic residues" evidence="1">
    <location>
        <begin position="734"/>
        <end position="772"/>
    </location>
</feature>
<dbReference type="FunFam" id="1.20.58.830:FF:000005">
    <property type="entry name" value="Erythrocyte membrane protein 1, PfEMP1"/>
    <property type="match status" value="1"/>
</dbReference>
<feature type="domain" description="Cysteine-rich interdomain region 1 gamma" evidence="6">
    <location>
        <begin position="1336"/>
        <end position="1386"/>
    </location>
</feature>
<dbReference type="SUPFAM" id="SSF140924">
    <property type="entry name" value="Duffy binding domain-like"/>
    <property type="match status" value="4"/>
</dbReference>
<accession>A0A0L1I3Z0</accession>
<dbReference type="GO" id="GO:0046789">
    <property type="term" value="F:host cell surface receptor binding"/>
    <property type="evidence" value="ECO:0007669"/>
    <property type="project" value="InterPro"/>
</dbReference>
<feature type="compositionally biased region" description="Acidic residues" evidence="1">
    <location>
        <begin position="1550"/>
        <end position="1560"/>
    </location>
</feature>
<dbReference type="OrthoDB" id="378876at2759"/>
<feature type="domain" description="Duffy-binding-like" evidence="7">
    <location>
        <begin position="311"/>
        <end position="475"/>
    </location>
</feature>
<evidence type="ECO:0000259" key="5">
    <source>
        <dbReference type="Pfam" id="PF15447"/>
    </source>
</evidence>
<feature type="compositionally biased region" description="Polar residues" evidence="1">
    <location>
        <begin position="1794"/>
        <end position="1816"/>
    </location>
</feature>
<feature type="domain" description="Plasmodium falciparum erythrocyte membrane protein-1 N-terminal segment" evidence="5">
    <location>
        <begin position="12"/>
        <end position="47"/>
    </location>
</feature>
<evidence type="ECO:0000259" key="6">
    <source>
        <dbReference type="Pfam" id="PF18562"/>
    </source>
</evidence>
<feature type="compositionally biased region" description="Low complexity" evidence="1">
    <location>
        <begin position="1778"/>
        <end position="1793"/>
    </location>
</feature>
<organism evidence="8 9">
    <name type="scientific">Plasmodium falciparum IGH-CR14</name>
    <dbReference type="NCBI Taxonomy" id="580059"/>
    <lineage>
        <taxon>Eukaryota</taxon>
        <taxon>Sar</taxon>
        <taxon>Alveolata</taxon>
        <taxon>Apicomplexa</taxon>
        <taxon>Aconoidasida</taxon>
        <taxon>Haemosporida</taxon>
        <taxon>Plasmodiidae</taxon>
        <taxon>Plasmodium</taxon>
        <taxon>Plasmodium (Laverania)</taxon>
    </lineage>
</organism>
<feature type="region of interest" description="Disordered" evidence="1">
    <location>
        <begin position="1528"/>
        <end position="1650"/>
    </location>
</feature>
<feature type="compositionally biased region" description="Pro residues" evidence="1">
    <location>
        <begin position="1633"/>
        <end position="1644"/>
    </location>
</feature>
<dbReference type="InterPro" id="IPR029210">
    <property type="entry name" value="PfEMP1_NTS"/>
</dbReference>
<feature type="region of interest" description="Disordered" evidence="1">
    <location>
        <begin position="961"/>
        <end position="986"/>
    </location>
</feature>
<dbReference type="InterPro" id="IPR008602">
    <property type="entry name" value="Duffy-antigen-binding"/>
</dbReference>
<dbReference type="InterPro" id="IPR042202">
    <property type="entry name" value="Duffy-ag-bd_sf"/>
</dbReference>
<gene>
    <name evidence="8" type="ORF">PFMG_00038</name>
</gene>
<feature type="domain" description="Duffy-antigen binding" evidence="3">
    <location>
        <begin position="110"/>
        <end position="307"/>
    </location>
</feature>
<evidence type="ECO:0000259" key="3">
    <source>
        <dbReference type="Pfam" id="PF05424"/>
    </source>
</evidence>